<feature type="coiled-coil region" evidence="3">
    <location>
        <begin position="156"/>
        <end position="190"/>
    </location>
</feature>
<accession>A0A7I8KQK4</accession>
<dbReference type="InterPro" id="IPR007145">
    <property type="entry name" value="MAP65_Ase1_PRC1"/>
</dbReference>
<feature type="coiled-coil region" evidence="3">
    <location>
        <begin position="43"/>
        <end position="77"/>
    </location>
</feature>
<keyword evidence="3" id="KW-0175">Coiled coil</keyword>
<evidence type="ECO:0000256" key="3">
    <source>
        <dbReference type="SAM" id="Coils"/>
    </source>
</evidence>
<evidence type="ECO:0000313" key="4">
    <source>
        <dbReference type="EMBL" id="CAA7400090.1"/>
    </source>
</evidence>
<comment type="similarity">
    <text evidence="1">Belongs to the MAP65/ASE1 family.</text>
</comment>
<protein>
    <submittedName>
        <fullName evidence="4">Uncharacterized protein</fullName>
    </submittedName>
</protein>
<dbReference type="AlphaFoldDB" id="A0A7I8KQK4"/>
<dbReference type="GO" id="GO:0000226">
    <property type="term" value="P:microtubule cytoskeleton organization"/>
    <property type="evidence" value="ECO:0007669"/>
    <property type="project" value="InterPro"/>
</dbReference>
<evidence type="ECO:0000256" key="2">
    <source>
        <dbReference type="ARBA" id="ARBA00022701"/>
    </source>
</evidence>
<dbReference type="PANTHER" id="PTHR19321:SF4">
    <property type="entry name" value="65-KDA MICROTUBULE-ASSOCIATED PROTEIN 5"/>
    <property type="match status" value="1"/>
</dbReference>
<reference evidence="4" key="1">
    <citation type="submission" date="2020-02" db="EMBL/GenBank/DDBJ databases">
        <authorList>
            <person name="Scholz U."/>
            <person name="Mascher M."/>
            <person name="Fiebig A."/>
        </authorList>
    </citation>
    <scope>NUCLEOTIDE SEQUENCE</scope>
</reference>
<dbReference type="EMBL" id="LR746270">
    <property type="protein sequence ID" value="CAA7400090.1"/>
    <property type="molecule type" value="Genomic_DNA"/>
</dbReference>
<dbReference type="OrthoDB" id="642895at2759"/>
<dbReference type="PANTHER" id="PTHR19321">
    <property type="entry name" value="PROTEIN REGULATOR OF CYTOKINESIS 1 PRC1-RELATED"/>
    <property type="match status" value="1"/>
</dbReference>
<dbReference type="Proteomes" id="UP000663760">
    <property type="component" value="Chromosome 7"/>
</dbReference>
<gene>
    <name evidence="4" type="ORF">SI8410_07010760</name>
</gene>
<keyword evidence="2" id="KW-0493">Microtubule</keyword>
<proteinExistence type="inferred from homology"/>
<dbReference type="GO" id="GO:0005737">
    <property type="term" value="C:cytoplasm"/>
    <property type="evidence" value="ECO:0007669"/>
    <property type="project" value="TreeGrafter"/>
</dbReference>
<keyword evidence="5" id="KW-1185">Reference proteome</keyword>
<name>A0A7I8KQK4_SPIIN</name>
<evidence type="ECO:0000256" key="1">
    <source>
        <dbReference type="ARBA" id="ARBA00006187"/>
    </source>
</evidence>
<dbReference type="Pfam" id="PF03999">
    <property type="entry name" value="MAP65_ASE1"/>
    <property type="match status" value="1"/>
</dbReference>
<dbReference type="GO" id="GO:0005819">
    <property type="term" value="C:spindle"/>
    <property type="evidence" value="ECO:0007669"/>
    <property type="project" value="TreeGrafter"/>
</dbReference>
<dbReference type="GO" id="GO:0005874">
    <property type="term" value="C:microtubule"/>
    <property type="evidence" value="ECO:0007669"/>
    <property type="project" value="UniProtKB-KW"/>
</dbReference>
<organism evidence="4 5">
    <name type="scientific">Spirodela intermedia</name>
    <name type="common">Intermediate duckweed</name>
    <dbReference type="NCBI Taxonomy" id="51605"/>
    <lineage>
        <taxon>Eukaryota</taxon>
        <taxon>Viridiplantae</taxon>
        <taxon>Streptophyta</taxon>
        <taxon>Embryophyta</taxon>
        <taxon>Tracheophyta</taxon>
        <taxon>Spermatophyta</taxon>
        <taxon>Magnoliopsida</taxon>
        <taxon>Liliopsida</taxon>
        <taxon>Araceae</taxon>
        <taxon>Lemnoideae</taxon>
        <taxon>Spirodela</taxon>
    </lineage>
</organism>
<dbReference type="GO" id="GO:0008017">
    <property type="term" value="F:microtubule binding"/>
    <property type="evidence" value="ECO:0007669"/>
    <property type="project" value="InterPro"/>
</dbReference>
<sequence>MSRLQLVLPPHAETTTCGAMLKELQNLWDEIGESDTERDKMILQLEQECLDIYRRKVDQARKQKTDLCQTLAEAEAEVSRLIQSLGEHESFSRLEKPKGTLKEQVAVIMPAALELRSKRDARLRQFLDVQSHIFQIHGELTGTLIGKFSSHLLDEEDLSQRRLGELKSKLQELQKEKNRRLQEVNNYIKMIHETSNVMSVDFNKTICEVHPSFLDIRRDQSKSISNDTLARFDGSIHFLMNEKKQRLQKLQDLGGTLIELWHLMETPLEEQKKFEFVTRLLSLSVDEVLDKGCLSMGVIEQTQTEVDKLNALKSRKMKELILKKQLELEAIYKGVHIDTNGEETRQALIDVIESGKLDLSELLLGMDDQIKKAIEQALSRKEILDKVQKWIFASEEELWLDDYEKDQNRYNAGRGAHKNLKRAEKARKLVGKIPSIVESLMGKIKVWEKERTCLFLYDKERLLDTLEEYALMRHQREEDKRRSREEKKLQEQLVAEQEMLFGSKPSPMRPFLGKKPLGQSSNVNMAAGTPMGCRISTPLGRHGGATSSGKARKLRGGVKSAAAAIPVNYVALPKDDSFSHNASSVASP</sequence>
<dbReference type="Gene3D" id="1.20.58.1520">
    <property type="match status" value="1"/>
</dbReference>
<evidence type="ECO:0000313" key="5">
    <source>
        <dbReference type="Proteomes" id="UP000663760"/>
    </source>
</evidence>